<feature type="compositionally biased region" description="Polar residues" evidence="1">
    <location>
        <begin position="239"/>
        <end position="251"/>
    </location>
</feature>
<dbReference type="EMBL" id="KV428400">
    <property type="protein sequence ID" value="KZT32035.1"/>
    <property type="molecule type" value="Genomic_DNA"/>
</dbReference>
<reference evidence="2 3" key="1">
    <citation type="journal article" date="2016" name="Mol. Biol. Evol.">
        <title>Comparative Genomics of Early-Diverging Mushroom-Forming Fungi Provides Insights into the Origins of Lignocellulose Decay Capabilities.</title>
        <authorList>
            <person name="Nagy L.G."/>
            <person name="Riley R."/>
            <person name="Tritt A."/>
            <person name="Adam C."/>
            <person name="Daum C."/>
            <person name="Floudas D."/>
            <person name="Sun H."/>
            <person name="Yadav J.S."/>
            <person name="Pangilinan J."/>
            <person name="Larsson K.H."/>
            <person name="Matsuura K."/>
            <person name="Barry K."/>
            <person name="Labutti K."/>
            <person name="Kuo R."/>
            <person name="Ohm R.A."/>
            <person name="Bhattacharya S.S."/>
            <person name="Shirouzu T."/>
            <person name="Yoshinaga Y."/>
            <person name="Martin F.M."/>
            <person name="Grigoriev I.V."/>
            <person name="Hibbett D.S."/>
        </authorList>
    </citation>
    <scope>NUCLEOTIDE SEQUENCE [LARGE SCALE GENOMIC DNA]</scope>
    <source>
        <strain evidence="2 3">HHB10207 ss-3</strain>
    </source>
</reference>
<keyword evidence="3" id="KW-1185">Reference proteome</keyword>
<feature type="compositionally biased region" description="Polar residues" evidence="1">
    <location>
        <begin position="259"/>
        <end position="274"/>
    </location>
</feature>
<dbReference type="STRING" id="1314776.A0A165XBS2"/>
<feature type="region of interest" description="Disordered" evidence="1">
    <location>
        <begin position="231"/>
        <end position="450"/>
    </location>
</feature>
<feature type="compositionally biased region" description="Acidic residues" evidence="1">
    <location>
        <begin position="67"/>
        <end position="84"/>
    </location>
</feature>
<sequence>MLALWDAGVTPAGRNQTSETFQDVYGDALNAMLEKMARFSQKTHHIAPHMREEIKRRLADVFKDQKEEGDDEEKDDRSDDEAEEAEVRASASRGKGKKSTSARHDSAKKTGAKHPKQPFGPRGASTKPKPKPKPKPSTAYVPHKRAGEDPDSGAEEGEEISWAGIAIDSTLPTGFMRWECEHKKEWTINLVIHRSTTKKQLRRLYSTQLQLMRGAGVFKIADLPVEKRWIDDLSPPHNTPTAPRSNQQTPNAGGRVDAPSSNGDPQPSSNSVGTPSVAPEPLSAPSGLPIIATNGGPTNPQGNPPVQIQSTSPATNSGPTPSTSQPPAPSGVVPLMTSPNAVITPNAVPPPNAATSPNVTTPHSDSATPAVSTPPTNITSPSNNAPPPPIATPPINTTPPTNNVPPPINTTSTNNAPPPTDTTPPTNNAPPPTDTTVKNATRSGNACFGF</sequence>
<evidence type="ECO:0000256" key="1">
    <source>
        <dbReference type="SAM" id="MobiDB-lite"/>
    </source>
</evidence>
<evidence type="ECO:0000313" key="2">
    <source>
        <dbReference type="EMBL" id="KZT32035.1"/>
    </source>
</evidence>
<evidence type="ECO:0000313" key="3">
    <source>
        <dbReference type="Proteomes" id="UP000076798"/>
    </source>
</evidence>
<feature type="compositionally biased region" description="Polar residues" evidence="1">
    <location>
        <begin position="306"/>
        <end position="316"/>
    </location>
</feature>
<feature type="compositionally biased region" description="Low complexity" evidence="1">
    <location>
        <begin position="293"/>
        <end position="305"/>
    </location>
</feature>
<dbReference type="Proteomes" id="UP000076798">
    <property type="component" value="Unassembled WGS sequence"/>
</dbReference>
<protein>
    <submittedName>
        <fullName evidence="2">Uncharacterized protein</fullName>
    </submittedName>
</protein>
<organism evidence="2 3">
    <name type="scientific">Sistotremastrum suecicum HHB10207 ss-3</name>
    <dbReference type="NCBI Taxonomy" id="1314776"/>
    <lineage>
        <taxon>Eukaryota</taxon>
        <taxon>Fungi</taxon>
        <taxon>Dikarya</taxon>
        <taxon>Basidiomycota</taxon>
        <taxon>Agaricomycotina</taxon>
        <taxon>Agaricomycetes</taxon>
        <taxon>Sistotremastrales</taxon>
        <taxon>Sistotremastraceae</taxon>
        <taxon>Sistotremastrum</taxon>
    </lineage>
</organism>
<proteinExistence type="predicted"/>
<name>A0A165XBS2_9AGAM</name>
<gene>
    <name evidence="2" type="ORF">SISSUDRAFT_1038015</name>
</gene>
<feature type="compositionally biased region" description="Pro residues" evidence="1">
    <location>
        <begin position="416"/>
        <end position="433"/>
    </location>
</feature>
<dbReference type="AlphaFoldDB" id="A0A165XBS2"/>
<feature type="region of interest" description="Disordered" evidence="1">
    <location>
        <begin position="63"/>
        <end position="157"/>
    </location>
</feature>
<feature type="compositionally biased region" description="Low complexity" evidence="1">
    <location>
        <begin position="353"/>
        <end position="362"/>
    </location>
</feature>
<feature type="compositionally biased region" description="Low complexity" evidence="1">
    <location>
        <begin position="371"/>
        <end position="383"/>
    </location>
</feature>
<accession>A0A165XBS2</accession>